<keyword evidence="1" id="KW-0472">Membrane</keyword>
<feature type="transmembrane region" description="Helical" evidence="1">
    <location>
        <begin position="6"/>
        <end position="28"/>
    </location>
</feature>
<comment type="caution">
    <text evidence="2">The sequence shown here is derived from an EMBL/GenBank/DDBJ whole genome shotgun (WGS) entry which is preliminary data.</text>
</comment>
<keyword evidence="1" id="KW-1133">Transmembrane helix</keyword>
<dbReference type="AlphaFoldDB" id="A0A8J4R1M6"/>
<evidence type="ECO:0000313" key="2">
    <source>
        <dbReference type="EMBL" id="KAF3959810.1"/>
    </source>
</evidence>
<keyword evidence="3" id="KW-1185">Reference proteome</keyword>
<organism evidence="2 3">
    <name type="scientific">Castanea mollissima</name>
    <name type="common">Chinese chestnut</name>
    <dbReference type="NCBI Taxonomy" id="60419"/>
    <lineage>
        <taxon>Eukaryota</taxon>
        <taxon>Viridiplantae</taxon>
        <taxon>Streptophyta</taxon>
        <taxon>Embryophyta</taxon>
        <taxon>Tracheophyta</taxon>
        <taxon>Spermatophyta</taxon>
        <taxon>Magnoliopsida</taxon>
        <taxon>eudicotyledons</taxon>
        <taxon>Gunneridae</taxon>
        <taxon>Pentapetalae</taxon>
        <taxon>rosids</taxon>
        <taxon>fabids</taxon>
        <taxon>Fagales</taxon>
        <taxon>Fagaceae</taxon>
        <taxon>Castanea</taxon>
    </lineage>
</organism>
<proteinExistence type="predicted"/>
<gene>
    <name evidence="2" type="ORF">CMV_015409</name>
</gene>
<dbReference type="EMBL" id="JRKL02002241">
    <property type="protein sequence ID" value="KAF3959810.1"/>
    <property type="molecule type" value="Genomic_DNA"/>
</dbReference>
<protein>
    <recommendedName>
        <fullName evidence="4">Transmembrane protein</fullName>
    </recommendedName>
</protein>
<keyword evidence="1" id="KW-0812">Transmembrane</keyword>
<evidence type="ECO:0008006" key="4">
    <source>
        <dbReference type="Google" id="ProtNLM"/>
    </source>
</evidence>
<sequence>MVGAGFAGIWAFSLALIGDRWWVWLGLIGSGFRERDVGGCWVRLGSLVGIARFVVVGLISDRFWTFGVWGLLEIWFWHREDTKRKNSLGLGFWNLLHCLGSDPKSKRPTNLSFTRHCEERLIFGG</sequence>
<accession>A0A8J4R1M6</accession>
<name>A0A8J4R1M6_9ROSI</name>
<dbReference type="Proteomes" id="UP000737018">
    <property type="component" value="Unassembled WGS sequence"/>
</dbReference>
<evidence type="ECO:0000256" key="1">
    <source>
        <dbReference type="SAM" id="Phobius"/>
    </source>
</evidence>
<reference evidence="2" key="1">
    <citation type="submission" date="2020-03" db="EMBL/GenBank/DDBJ databases">
        <title>Castanea mollissima Vanexum genome sequencing.</title>
        <authorList>
            <person name="Staton M."/>
        </authorList>
    </citation>
    <scope>NUCLEOTIDE SEQUENCE</scope>
    <source>
        <tissue evidence="2">Leaf</tissue>
    </source>
</reference>
<evidence type="ECO:0000313" key="3">
    <source>
        <dbReference type="Proteomes" id="UP000737018"/>
    </source>
</evidence>